<protein>
    <recommendedName>
        <fullName evidence="1">Sesquipedalian</fullName>
        <shortName evidence="1">Ses</shortName>
    </recommendedName>
    <alternativeName>
        <fullName evidence="1">PH domain-containing endocytic trafficking adaptor</fullName>
    </alternativeName>
</protein>
<dbReference type="GO" id="GO:0030136">
    <property type="term" value="C:clathrin-coated vesicle"/>
    <property type="evidence" value="ECO:0007669"/>
    <property type="project" value="UniProtKB-SubCell"/>
</dbReference>
<evidence type="ECO:0000313" key="3">
    <source>
        <dbReference type="Ensembl" id="ENSPMRP00000021512.1"/>
    </source>
</evidence>
<dbReference type="InterPro" id="IPR045188">
    <property type="entry name" value="Boi1/Boi2-like"/>
</dbReference>
<dbReference type="GO" id="GO:0042147">
    <property type="term" value="P:retrograde transport, endosome to Golgi"/>
    <property type="evidence" value="ECO:0007669"/>
    <property type="project" value="UniProtKB-UniRule"/>
</dbReference>
<reference evidence="3" key="3">
    <citation type="submission" date="2025-09" db="UniProtKB">
        <authorList>
            <consortium name="Ensembl"/>
        </authorList>
    </citation>
    <scope>IDENTIFICATION</scope>
</reference>
<evidence type="ECO:0000256" key="1">
    <source>
        <dbReference type="RuleBase" id="RU369082"/>
    </source>
</evidence>
<comment type="function">
    <text evidence="1">Plays a role in endocytic trafficking. Required for receptor recycling from endosomes, both to the trans-Golgi network and the plasma membrane.</text>
</comment>
<keyword evidence="1" id="KW-0967">Endosome</keyword>
<dbReference type="PANTHER" id="PTHR22902:SF53">
    <property type="entry name" value="INOSITOL PHOSPHATASE INTERACTING PROTEIN, ISOFORM A"/>
    <property type="match status" value="1"/>
</dbReference>
<comment type="subcellular location">
    <subcellularLocation>
        <location evidence="1">Early endosome</location>
    </subcellularLocation>
    <subcellularLocation>
        <location evidence="1">Recycling endosome</location>
    </subcellularLocation>
    <subcellularLocation>
        <location evidence="1">Golgi apparatus</location>
        <location evidence="1">trans-Golgi network</location>
    </subcellularLocation>
    <subcellularLocation>
        <location evidence="1">Cytoplasmic vesicle</location>
        <location evidence="1">Clathrin-coated vesicle</location>
    </subcellularLocation>
</comment>
<dbReference type="Proteomes" id="UP000472272">
    <property type="component" value="Chromosome 13"/>
</dbReference>
<dbReference type="PROSITE" id="PS50003">
    <property type="entry name" value="PH_DOMAIN"/>
    <property type="match status" value="1"/>
</dbReference>
<dbReference type="GO" id="GO:0005802">
    <property type="term" value="C:trans-Golgi network"/>
    <property type="evidence" value="ECO:0007669"/>
    <property type="project" value="UniProtKB-UniRule"/>
</dbReference>
<dbReference type="GO" id="GO:0055037">
    <property type="term" value="C:recycling endosome"/>
    <property type="evidence" value="ECO:0007669"/>
    <property type="project" value="UniProtKB-SubCell"/>
</dbReference>
<dbReference type="OMA" id="CELWGNI"/>
<proteinExistence type="inferred from homology"/>
<feature type="domain" description="PH" evidence="2">
    <location>
        <begin position="17"/>
        <end position="116"/>
    </location>
</feature>
<dbReference type="AlphaFoldDB" id="A0A670JEE3"/>
<reference evidence="3 4" key="1">
    <citation type="journal article" date="2019" name="Proc. Natl. Acad. Sci. U.S.A.">
        <title>Regulatory changes in pterin and carotenoid genes underlie balanced color polymorphisms in the wall lizard.</title>
        <authorList>
            <person name="Andrade P."/>
            <person name="Pinho C."/>
            <person name="Perez I de Lanuza G."/>
            <person name="Afonso S."/>
            <person name="Brejcha J."/>
            <person name="Rubin C.J."/>
            <person name="Wallerman O."/>
            <person name="Pereira P."/>
            <person name="Sabatino S.J."/>
            <person name="Bellati A."/>
            <person name="Pellitteri-Rosa D."/>
            <person name="Bosakova Z."/>
            <person name="Bunikis I."/>
            <person name="Carretero M.A."/>
            <person name="Feiner N."/>
            <person name="Marsik P."/>
            <person name="Pauperio F."/>
            <person name="Salvi D."/>
            <person name="Soler L."/>
            <person name="While G.M."/>
            <person name="Uller T."/>
            <person name="Font E."/>
            <person name="Andersson L."/>
            <person name="Carneiro M."/>
        </authorList>
    </citation>
    <scope>NUCLEOTIDE SEQUENCE</scope>
</reference>
<dbReference type="SUPFAM" id="SSF50729">
    <property type="entry name" value="PH domain-like"/>
    <property type="match status" value="1"/>
</dbReference>
<dbReference type="GO" id="GO:0005829">
    <property type="term" value="C:cytosol"/>
    <property type="evidence" value="ECO:0007669"/>
    <property type="project" value="GOC"/>
</dbReference>
<dbReference type="GO" id="GO:0007032">
    <property type="term" value="P:endosome organization"/>
    <property type="evidence" value="ECO:0007669"/>
    <property type="project" value="UniProtKB-UniRule"/>
</dbReference>
<name>A0A670JEE3_PODMU</name>
<organism evidence="3 4">
    <name type="scientific">Podarcis muralis</name>
    <name type="common">Wall lizard</name>
    <name type="synonym">Lacerta muralis</name>
    <dbReference type="NCBI Taxonomy" id="64176"/>
    <lineage>
        <taxon>Eukaryota</taxon>
        <taxon>Metazoa</taxon>
        <taxon>Chordata</taxon>
        <taxon>Craniata</taxon>
        <taxon>Vertebrata</taxon>
        <taxon>Euteleostomi</taxon>
        <taxon>Lepidosauria</taxon>
        <taxon>Squamata</taxon>
        <taxon>Bifurcata</taxon>
        <taxon>Unidentata</taxon>
        <taxon>Episquamata</taxon>
        <taxon>Laterata</taxon>
        <taxon>Lacertibaenia</taxon>
        <taxon>Lacertidae</taxon>
        <taxon>Podarcis</taxon>
    </lineage>
</organism>
<evidence type="ECO:0000259" key="2">
    <source>
        <dbReference type="PROSITE" id="PS50003"/>
    </source>
</evidence>
<keyword evidence="4" id="KW-1185">Reference proteome</keyword>
<accession>A0A670JEE3</accession>
<dbReference type="GeneTree" id="ENSGT00940000166026"/>
<dbReference type="GO" id="GO:0005769">
    <property type="term" value="C:early endosome"/>
    <property type="evidence" value="ECO:0007669"/>
    <property type="project" value="UniProtKB-SubCell"/>
</dbReference>
<dbReference type="SMART" id="SM00233">
    <property type="entry name" value="PH"/>
    <property type="match status" value="1"/>
</dbReference>
<keyword evidence="1" id="KW-0333">Golgi apparatus</keyword>
<reference evidence="3" key="2">
    <citation type="submission" date="2025-08" db="UniProtKB">
        <authorList>
            <consortium name="Ensembl"/>
        </authorList>
    </citation>
    <scope>IDENTIFICATION</scope>
</reference>
<dbReference type="Ensembl" id="ENSPMRT00000022828.1">
    <property type="protein sequence ID" value="ENSPMRP00000021512.1"/>
    <property type="gene ID" value="ENSPMRG00000013960.1"/>
</dbReference>
<keyword evidence="1" id="KW-0597">Phosphoprotein</keyword>
<dbReference type="GO" id="GO:0001881">
    <property type="term" value="P:receptor recycling"/>
    <property type="evidence" value="ECO:0007669"/>
    <property type="project" value="UniProtKB-UniRule"/>
</dbReference>
<dbReference type="PANTHER" id="PTHR22902">
    <property type="entry name" value="SESQUIPEDALIAN"/>
    <property type="match status" value="1"/>
</dbReference>
<keyword evidence="1" id="KW-0968">Cytoplasmic vesicle</keyword>
<evidence type="ECO:0000313" key="4">
    <source>
        <dbReference type="Proteomes" id="UP000472272"/>
    </source>
</evidence>
<sequence>MKLHLSSALASSHLRHLPDRQGLLYKKSIRTASYRPCWCELWGNILFCRDQSGDRGPLRLIILEGCTVELQESASEPHTFEISYPNGVPGARSYKMAAESQETMEGWVRALSTAGFCYLRALVTELEGQFQMLKHQQPPKCEGQPRHLARDLKLPTTKPAVEAGPFSMGFVQLHQQFGEDILRLRQNQGCLESGGSAEAASRSFPQINCKETLLTGRDGLF</sequence>
<dbReference type="Gene3D" id="2.30.29.30">
    <property type="entry name" value="Pleckstrin-homology domain (PH domain)/Phosphotyrosine-binding domain (PTB)"/>
    <property type="match status" value="1"/>
</dbReference>
<comment type="similarity">
    <text evidence="1">Belongs to the sesquipedalian family.</text>
</comment>
<dbReference type="InterPro" id="IPR001849">
    <property type="entry name" value="PH_domain"/>
</dbReference>
<dbReference type="Pfam" id="PF00169">
    <property type="entry name" value="PH"/>
    <property type="match status" value="1"/>
</dbReference>
<dbReference type="InterPro" id="IPR011993">
    <property type="entry name" value="PH-like_dom_sf"/>
</dbReference>